<evidence type="ECO:0000256" key="6">
    <source>
        <dbReference type="ARBA" id="ARBA00022824"/>
    </source>
</evidence>
<feature type="domain" description="3-oxo-5-alpha-steroid 4-dehydrogenase C-terminal" evidence="18">
    <location>
        <begin position="119"/>
        <end position="266"/>
    </location>
</feature>
<evidence type="ECO:0000256" key="3">
    <source>
        <dbReference type="ARBA" id="ARBA00007742"/>
    </source>
</evidence>
<dbReference type="InterPro" id="IPR039357">
    <property type="entry name" value="SRD5A/TECR"/>
</dbReference>
<dbReference type="PANTHER" id="PTHR10556">
    <property type="entry name" value="3-OXO-5-ALPHA-STEROID 4-DEHYDROGENASE"/>
    <property type="match status" value="1"/>
</dbReference>
<dbReference type="PIRSF" id="PIRSF015596">
    <property type="entry name" value="5_alpha-SR2"/>
    <property type="match status" value="1"/>
</dbReference>
<dbReference type="GO" id="GO:0030154">
    <property type="term" value="P:cell differentiation"/>
    <property type="evidence" value="ECO:0007669"/>
    <property type="project" value="UniProtKB-KW"/>
</dbReference>
<feature type="transmembrane region" description="Helical" evidence="17">
    <location>
        <begin position="87"/>
        <end position="103"/>
    </location>
</feature>
<evidence type="ECO:0000256" key="7">
    <source>
        <dbReference type="ARBA" id="ARBA00022848"/>
    </source>
</evidence>
<dbReference type="AlphaFoldDB" id="A0A0N5A6Q2"/>
<evidence type="ECO:0000256" key="4">
    <source>
        <dbReference type="ARBA" id="ARBA00022692"/>
    </source>
</evidence>
<proteinExistence type="inferred from homology"/>
<comment type="subcellular location">
    <subcellularLocation>
        <location evidence="2">Endoplasmic reticulum membrane</location>
        <topology evidence="2">Multi-pass membrane protein</topology>
    </subcellularLocation>
    <subcellularLocation>
        <location evidence="1">Microsome membrane</location>
        <topology evidence="1">Multi-pass membrane protein</topology>
    </subcellularLocation>
</comment>
<feature type="transmembrane region" description="Helical" evidence="17">
    <location>
        <begin position="123"/>
        <end position="141"/>
    </location>
</feature>
<keyword evidence="19" id="KW-1185">Reference proteome</keyword>
<comment type="catalytic activity">
    <reaction evidence="17">
        <text>a 3-oxo-5alpha-steroid + NADP(+) = a 3-oxo-Delta(4)-steroid + NADPH + H(+)</text>
        <dbReference type="Rhea" id="RHEA:54384"/>
        <dbReference type="ChEBI" id="CHEBI:13601"/>
        <dbReference type="ChEBI" id="CHEBI:15378"/>
        <dbReference type="ChEBI" id="CHEBI:47909"/>
        <dbReference type="ChEBI" id="CHEBI:57783"/>
        <dbReference type="ChEBI" id="CHEBI:58349"/>
        <dbReference type="EC" id="1.3.1.22"/>
    </reaction>
</comment>
<dbReference type="FunFam" id="1.20.120.1630:FF:000014">
    <property type="entry name" value="Steroid 5-alpha reductase, putative"/>
    <property type="match status" value="1"/>
</dbReference>
<evidence type="ECO:0000259" key="18">
    <source>
        <dbReference type="Pfam" id="PF02544"/>
    </source>
</evidence>
<comment type="similarity">
    <text evidence="3 17">Belongs to the steroid 5-alpha reductase family.</text>
</comment>
<feature type="transmembrane region" description="Helical" evidence="17">
    <location>
        <begin position="18"/>
        <end position="41"/>
    </location>
</feature>
<comment type="catalytic activity">
    <reaction evidence="14">
        <text>5alpha-pregnane-3,20-dione + NADP(+) = progesterone + NADPH + H(+)</text>
        <dbReference type="Rhea" id="RHEA:21952"/>
        <dbReference type="ChEBI" id="CHEBI:15378"/>
        <dbReference type="ChEBI" id="CHEBI:17026"/>
        <dbReference type="ChEBI" id="CHEBI:28952"/>
        <dbReference type="ChEBI" id="CHEBI:57783"/>
        <dbReference type="ChEBI" id="CHEBI:58349"/>
        <dbReference type="EC" id="1.3.1.22"/>
    </reaction>
    <physiologicalReaction direction="right-to-left" evidence="14">
        <dbReference type="Rhea" id="RHEA:21954"/>
    </physiologicalReaction>
</comment>
<evidence type="ECO:0000256" key="16">
    <source>
        <dbReference type="ARBA" id="ARBA00049397"/>
    </source>
</evidence>
<evidence type="ECO:0000256" key="9">
    <source>
        <dbReference type="ARBA" id="ARBA00022989"/>
    </source>
</evidence>
<keyword evidence="10" id="KW-0560">Oxidoreductase</keyword>
<name>A0A0N5A6Q2_PARTI</name>
<sequence>MLSQTFISFLQINIFPSWVIYISCLYFLFGVITAILLLIGIKASYGRYNSGALFPSLVLNPRLSWMFQESPSLLIPLYLIITRYGEYDFYNFIVTMLFVTHYFQRSIIYPLLMKSKNLVPIEIVLSAFLFCTINGFLQGYSHLLYIKYQSNTFSTVTSWIGFIIFALGMFINIQADHILRNLRKEGETDYKIPVGGVFDYVTCANYFGEIIEWFGFFLVAKSLPSLVFMFFTITNIGPRAIQHHQWYLEKFDNYPKNRKVLIPFVF</sequence>
<keyword evidence="6" id="KW-0256">Endoplasmic reticulum</keyword>
<dbReference type="GO" id="GO:0006702">
    <property type="term" value="P:androgen biosynthetic process"/>
    <property type="evidence" value="ECO:0007669"/>
    <property type="project" value="UniProtKB-ARBA"/>
</dbReference>
<organism evidence="19 20">
    <name type="scientific">Parastrongyloides trichosuri</name>
    <name type="common">Possum-specific nematode worm</name>
    <dbReference type="NCBI Taxonomy" id="131310"/>
    <lineage>
        <taxon>Eukaryota</taxon>
        <taxon>Metazoa</taxon>
        <taxon>Ecdysozoa</taxon>
        <taxon>Nematoda</taxon>
        <taxon>Chromadorea</taxon>
        <taxon>Rhabditida</taxon>
        <taxon>Tylenchina</taxon>
        <taxon>Panagrolaimomorpha</taxon>
        <taxon>Strongyloidoidea</taxon>
        <taxon>Strongyloididae</taxon>
        <taxon>Parastrongyloides</taxon>
    </lineage>
</organism>
<comment type="catalytic activity">
    <reaction evidence="15">
        <text>androst-4-ene-3,17-dione + NADPH + H(+) = 5alpha-androstan-3,17-dione + NADP(+)</text>
        <dbReference type="Rhea" id="RHEA:50816"/>
        <dbReference type="ChEBI" id="CHEBI:15378"/>
        <dbReference type="ChEBI" id="CHEBI:15994"/>
        <dbReference type="ChEBI" id="CHEBI:16422"/>
        <dbReference type="ChEBI" id="CHEBI:57783"/>
        <dbReference type="ChEBI" id="CHEBI:58349"/>
    </reaction>
    <physiologicalReaction direction="left-to-right" evidence="15">
        <dbReference type="Rhea" id="RHEA:50817"/>
    </physiologicalReaction>
</comment>
<evidence type="ECO:0000256" key="1">
    <source>
        <dbReference type="ARBA" id="ARBA00004154"/>
    </source>
</evidence>
<evidence type="ECO:0000313" key="20">
    <source>
        <dbReference type="WBParaSite" id="PTRK_0001767300.1"/>
    </source>
</evidence>
<dbReference type="STRING" id="131310.A0A0N5A6Q2"/>
<evidence type="ECO:0000313" key="19">
    <source>
        <dbReference type="Proteomes" id="UP000038045"/>
    </source>
</evidence>
<comment type="function">
    <text evidence="13">Converts testosterone into 5-alpha-dihydrotestosterone and progesterone or corticosterone into their corresponding 5-alpha-3-oxosteroids. It plays a central role in sexual differentiation and androgen physiology.</text>
</comment>
<dbReference type="GO" id="GO:0047751">
    <property type="term" value="F:3-oxo-5-alpha-steroid 4-dehydrogenase (NADP+) activity"/>
    <property type="evidence" value="ECO:0007669"/>
    <property type="project" value="UniProtKB-EC"/>
</dbReference>
<evidence type="ECO:0000256" key="2">
    <source>
        <dbReference type="ARBA" id="ARBA00004477"/>
    </source>
</evidence>
<protein>
    <recommendedName>
        <fullName evidence="17">3-oxo-5alpha-steroid 4-dehydrogenase (NADP(+))</fullName>
        <ecNumber evidence="17">1.3.1.22</ecNumber>
    </recommendedName>
</protein>
<dbReference type="Gene3D" id="1.20.120.1630">
    <property type="match status" value="1"/>
</dbReference>
<evidence type="ECO:0000256" key="13">
    <source>
        <dbReference type="ARBA" id="ARBA00037789"/>
    </source>
</evidence>
<dbReference type="PROSITE" id="PS50244">
    <property type="entry name" value="S5A_REDUCTASE"/>
    <property type="match status" value="1"/>
</dbReference>
<comment type="catalytic activity">
    <reaction evidence="16">
        <text>17beta-hydroxy-5alpha-androstan-3-one + NADP(+) = testosterone + NADPH + H(+)</text>
        <dbReference type="Rhea" id="RHEA:50820"/>
        <dbReference type="ChEBI" id="CHEBI:15378"/>
        <dbReference type="ChEBI" id="CHEBI:16330"/>
        <dbReference type="ChEBI" id="CHEBI:17347"/>
        <dbReference type="ChEBI" id="CHEBI:57783"/>
        <dbReference type="ChEBI" id="CHEBI:58349"/>
        <dbReference type="EC" id="1.3.1.22"/>
    </reaction>
    <physiologicalReaction direction="right-to-left" evidence="16">
        <dbReference type="Rhea" id="RHEA:50822"/>
    </physiologicalReaction>
</comment>
<evidence type="ECO:0000256" key="17">
    <source>
        <dbReference type="PIRNR" id="PIRNR015596"/>
    </source>
</evidence>
<evidence type="ECO:0000256" key="15">
    <source>
        <dbReference type="ARBA" id="ARBA00049166"/>
    </source>
</evidence>
<keyword evidence="9 17" id="KW-1133">Transmembrane helix</keyword>
<dbReference type="Pfam" id="PF02544">
    <property type="entry name" value="Steroid_dh"/>
    <property type="match status" value="1"/>
</dbReference>
<dbReference type="WBParaSite" id="PTRK_0001767300.1">
    <property type="protein sequence ID" value="PTRK_0001767300.1"/>
    <property type="gene ID" value="PTRK_0001767300"/>
</dbReference>
<evidence type="ECO:0000256" key="10">
    <source>
        <dbReference type="ARBA" id="ARBA00023002"/>
    </source>
</evidence>
<evidence type="ECO:0000256" key="11">
    <source>
        <dbReference type="ARBA" id="ARBA00023098"/>
    </source>
</evidence>
<evidence type="ECO:0000256" key="12">
    <source>
        <dbReference type="ARBA" id="ARBA00023136"/>
    </source>
</evidence>
<keyword evidence="12 17" id="KW-0472">Membrane</keyword>
<evidence type="ECO:0000256" key="14">
    <source>
        <dbReference type="ARBA" id="ARBA00048292"/>
    </source>
</evidence>
<dbReference type="PANTHER" id="PTHR10556:SF57">
    <property type="entry name" value="3-OXO-5-ALPHA-STEROID 4-DEHYDROGENASE 1"/>
    <property type="match status" value="1"/>
</dbReference>
<dbReference type="EC" id="1.3.1.22" evidence="17"/>
<dbReference type="InterPro" id="IPR001104">
    <property type="entry name" value="3-oxo-5_a-steroid_4-DH_C"/>
</dbReference>
<accession>A0A0N5A6Q2</accession>
<feature type="transmembrane region" description="Helical" evidence="17">
    <location>
        <begin position="153"/>
        <end position="173"/>
    </location>
</feature>
<keyword evidence="5" id="KW-0221">Differentiation</keyword>
<dbReference type="InterPro" id="IPR016636">
    <property type="entry name" value="3-oxo-5-alpha-steroid_4-DH"/>
</dbReference>
<evidence type="ECO:0000256" key="5">
    <source>
        <dbReference type="ARBA" id="ARBA00022782"/>
    </source>
</evidence>
<evidence type="ECO:0000256" key="8">
    <source>
        <dbReference type="ARBA" id="ARBA00022857"/>
    </source>
</evidence>
<dbReference type="GO" id="GO:0005789">
    <property type="term" value="C:endoplasmic reticulum membrane"/>
    <property type="evidence" value="ECO:0007669"/>
    <property type="project" value="UniProtKB-SubCell"/>
</dbReference>
<dbReference type="Proteomes" id="UP000038045">
    <property type="component" value="Unplaced"/>
</dbReference>
<keyword evidence="11" id="KW-0443">Lipid metabolism</keyword>
<keyword evidence="8" id="KW-0521">NADP</keyword>
<keyword evidence="4 17" id="KW-0812">Transmembrane</keyword>
<reference evidence="20" key="1">
    <citation type="submission" date="2017-02" db="UniProtKB">
        <authorList>
            <consortium name="WormBaseParasite"/>
        </authorList>
    </citation>
    <scope>IDENTIFICATION</scope>
</reference>
<keyword evidence="7" id="KW-0492">Microsome</keyword>